<keyword evidence="1" id="KW-0175">Coiled coil</keyword>
<feature type="domain" description="DUF7088" evidence="4">
    <location>
        <begin position="38"/>
        <end position="129"/>
    </location>
</feature>
<keyword evidence="2" id="KW-0812">Transmembrane</keyword>
<dbReference type="RefSeq" id="WP_382167453.1">
    <property type="nucleotide sequence ID" value="NZ_JBHTBR010000005.1"/>
</dbReference>
<name>A0ABW2IML9_9PROT</name>
<reference evidence="6" key="1">
    <citation type="journal article" date="2019" name="Int. J. Syst. Evol. Microbiol.">
        <title>The Global Catalogue of Microorganisms (GCM) 10K type strain sequencing project: providing services to taxonomists for standard genome sequencing and annotation.</title>
        <authorList>
            <consortium name="The Broad Institute Genomics Platform"/>
            <consortium name="The Broad Institute Genome Sequencing Center for Infectious Disease"/>
            <person name="Wu L."/>
            <person name="Ma J."/>
        </authorList>
    </citation>
    <scope>NUCLEOTIDE SEQUENCE [LARGE SCALE GENOMIC DNA]</scope>
    <source>
        <strain evidence="6">CCUG 51308</strain>
    </source>
</reference>
<evidence type="ECO:0000259" key="3">
    <source>
        <dbReference type="Pfam" id="PF09822"/>
    </source>
</evidence>
<keyword evidence="6" id="KW-1185">Reference proteome</keyword>
<sequence length="628" mass="68680">MKTKHFTLAISALAVLIFGGLNITSQNWLSSARVDMTENKLYTLSSAAKGVAANLAEPIELQFVYSRKLAADFPAIRTYGARVRELLSEIAARSGGDVIIVETDPEPFSDEEERLIDAGIQSTQTDSGDPLYMAIVGRNSVDDEIVIPYLAPEREALLEYDLVKLISQLDDPLPARIGVLTSLVDFAGSGQSPKDYYLLREMARSYEIVPIDPNFVVLPEKLDALMIVHPPKLSPRQQYLIEQGLLRIGRAIIALDPTSKASVAARGRRAHLTSSLGPIEAMLGLTPLTEVVIDKEIGLPVERIENGRRFVEVQPLFIAPPRGNMSNDDPVTADLARSINFGAAGVLNVTPALGADFEPLVWTTAQAMMISSQRAGREVTPRELMSNYAGLGVQQTLIGRLTGELQSTFTDAIPPIVIPDDPVLAALAKDSNTELPHLEKSEQAVDIILISDADMFDDTFYVSPNGGAPVADNAAFVLNALDNLSGSDALVHLRSRAPSARPMTRVDDMRAAARERLYEEQEILQTRLQQTEARLDELRASGAGGGLLGNGLGMDAIDQAEAEELTRFRAEAIEIRQRLREVEREFRADIDKLSGRLALFNVWVPPALIILIGFFVVGWRNRSKGRSR</sequence>
<dbReference type="Proteomes" id="UP001596492">
    <property type="component" value="Unassembled WGS sequence"/>
</dbReference>
<dbReference type="InterPro" id="IPR055396">
    <property type="entry name" value="DUF7088"/>
</dbReference>
<protein>
    <submittedName>
        <fullName evidence="5">Gldg family protein</fullName>
    </submittedName>
</protein>
<gene>
    <name evidence="5" type="ORF">ACFQS8_11320</name>
</gene>
<dbReference type="Pfam" id="PF23357">
    <property type="entry name" value="DUF7088"/>
    <property type="match status" value="1"/>
</dbReference>
<keyword evidence="2" id="KW-1133">Transmembrane helix</keyword>
<comment type="caution">
    <text evidence="5">The sequence shown here is derived from an EMBL/GenBank/DDBJ whole genome shotgun (WGS) entry which is preliminary data.</text>
</comment>
<evidence type="ECO:0000313" key="5">
    <source>
        <dbReference type="EMBL" id="MFC7292209.1"/>
    </source>
</evidence>
<feature type="transmembrane region" description="Helical" evidence="2">
    <location>
        <begin position="597"/>
        <end position="619"/>
    </location>
</feature>
<feature type="coiled-coil region" evidence="1">
    <location>
        <begin position="514"/>
        <end position="541"/>
    </location>
</feature>
<dbReference type="Pfam" id="PF09822">
    <property type="entry name" value="ABC_transp_aux"/>
    <property type="match status" value="1"/>
</dbReference>
<dbReference type="EMBL" id="JBHTBR010000005">
    <property type="protein sequence ID" value="MFC7292209.1"/>
    <property type="molecule type" value="Genomic_DNA"/>
</dbReference>
<organism evidence="5 6">
    <name type="scientific">Hirschia litorea</name>
    <dbReference type="NCBI Taxonomy" id="1199156"/>
    <lineage>
        <taxon>Bacteria</taxon>
        <taxon>Pseudomonadati</taxon>
        <taxon>Pseudomonadota</taxon>
        <taxon>Alphaproteobacteria</taxon>
        <taxon>Hyphomonadales</taxon>
        <taxon>Hyphomonadaceae</taxon>
        <taxon>Hirschia</taxon>
    </lineage>
</organism>
<keyword evidence="2" id="KW-0472">Membrane</keyword>
<evidence type="ECO:0000259" key="4">
    <source>
        <dbReference type="Pfam" id="PF23357"/>
    </source>
</evidence>
<evidence type="ECO:0000256" key="1">
    <source>
        <dbReference type="SAM" id="Coils"/>
    </source>
</evidence>
<proteinExistence type="predicted"/>
<evidence type="ECO:0000256" key="2">
    <source>
        <dbReference type="SAM" id="Phobius"/>
    </source>
</evidence>
<feature type="domain" description="ABC-type uncharacterised transport system" evidence="3">
    <location>
        <begin position="176"/>
        <end position="480"/>
    </location>
</feature>
<dbReference type="InterPro" id="IPR019196">
    <property type="entry name" value="ABC_transp_unknown"/>
</dbReference>
<evidence type="ECO:0000313" key="6">
    <source>
        <dbReference type="Proteomes" id="UP001596492"/>
    </source>
</evidence>
<accession>A0ABW2IML9</accession>